<evidence type="ECO:0008006" key="3">
    <source>
        <dbReference type="Google" id="ProtNLM"/>
    </source>
</evidence>
<accession>A0A241ZAP7</accession>
<dbReference type="Proteomes" id="UP000194699">
    <property type="component" value="Unassembled WGS sequence"/>
</dbReference>
<evidence type="ECO:0000313" key="1">
    <source>
        <dbReference type="EMBL" id="OTM80863.1"/>
    </source>
</evidence>
<name>A0A241ZAP7_ACIBA</name>
<comment type="caution">
    <text evidence="1">The sequence shown here is derived from an EMBL/GenBank/DDBJ whole genome shotgun (WGS) entry which is preliminary data.</text>
</comment>
<reference evidence="1 2" key="1">
    <citation type="submission" date="2017-05" db="EMBL/GenBank/DDBJ databases">
        <authorList>
            <person name="Song R."/>
            <person name="Chenine A.L."/>
            <person name="Ruprecht R.M."/>
        </authorList>
    </citation>
    <scope>NUCLEOTIDE SEQUENCE [LARGE SCALE GENOMIC DNA]</scope>
    <source>
        <strain evidence="1 2">PR350</strain>
    </source>
</reference>
<evidence type="ECO:0000313" key="2">
    <source>
        <dbReference type="Proteomes" id="UP000194699"/>
    </source>
</evidence>
<protein>
    <recommendedName>
        <fullName evidence="3">DUF3168 domain-containing protein</fullName>
    </recommendedName>
</protein>
<dbReference type="RefSeq" id="WP_050459161.1">
    <property type="nucleotide sequence ID" value="NZ_JBDGGO010000107.1"/>
</dbReference>
<dbReference type="AlphaFoldDB" id="A0A241ZAP7"/>
<proteinExistence type="predicted"/>
<dbReference type="EMBL" id="NGEL01000175">
    <property type="protein sequence ID" value="OTM80863.1"/>
    <property type="molecule type" value="Genomic_DNA"/>
</dbReference>
<sequence>MSINREAIFIALFDLLKNIDGFVTAERRLRHWNDVPDIEQPYLCLAQGQQNVVQGNPATGVKPKWTLYADIYLYARTTGEQVPSSVLNPLVDAIEAALQPEFPEIEKCQTLNSLVTHCWIDGTIETDEGTLGDQAVAVIPISILVN</sequence>
<organism evidence="1 2">
    <name type="scientific">Acinetobacter baumannii</name>
    <dbReference type="NCBI Taxonomy" id="470"/>
    <lineage>
        <taxon>Bacteria</taxon>
        <taxon>Pseudomonadati</taxon>
        <taxon>Pseudomonadota</taxon>
        <taxon>Gammaproteobacteria</taxon>
        <taxon>Moraxellales</taxon>
        <taxon>Moraxellaceae</taxon>
        <taxon>Acinetobacter</taxon>
        <taxon>Acinetobacter calcoaceticus/baumannii complex</taxon>
    </lineage>
</organism>
<gene>
    <name evidence="1" type="ORF">B9X95_17760</name>
</gene>